<evidence type="ECO:0000256" key="1">
    <source>
        <dbReference type="SAM" id="SignalP"/>
    </source>
</evidence>
<evidence type="ECO:0000313" key="2">
    <source>
        <dbReference type="EMBL" id="GHB32700.1"/>
    </source>
</evidence>
<name>A0ABQ3EBR9_9GAMM</name>
<comment type="caution">
    <text evidence="2">The sequence shown here is derived from an EMBL/GenBank/DDBJ whole genome shotgun (WGS) entry which is preliminary data.</text>
</comment>
<dbReference type="Proteomes" id="UP000646745">
    <property type="component" value="Unassembled WGS sequence"/>
</dbReference>
<proteinExistence type="predicted"/>
<protein>
    <recommendedName>
        <fullName evidence="4">Transporter</fullName>
    </recommendedName>
</protein>
<dbReference type="EMBL" id="BMZI01000008">
    <property type="protein sequence ID" value="GHB32700.1"/>
    <property type="molecule type" value="Genomic_DNA"/>
</dbReference>
<evidence type="ECO:0000313" key="3">
    <source>
        <dbReference type="Proteomes" id="UP000646745"/>
    </source>
</evidence>
<feature type="signal peptide" evidence="1">
    <location>
        <begin position="1"/>
        <end position="26"/>
    </location>
</feature>
<gene>
    <name evidence="2" type="ORF">GCM10009038_34500</name>
</gene>
<keyword evidence="3" id="KW-1185">Reference proteome</keyword>
<evidence type="ECO:0008006" key="4">
    <source>
        <dbReference type="Google" id="ProtNLM"/>
    </source>
</evidence>
<sequence>MLSTTASVIGRAVLPLLLFAGGAAFAADDADLAKQLSNPVANLISVPFQLNYDEDLGSDGRGERFLLNIQPVIPFGISRDWNLISRTILPIVSQDDVVPGQGSQFGTGDVVQSLFFSPKAPTASGLIWGAGPVFLLPTASENTLGSDKWGAGPTGVVLRQSGPWTTGLLANHIWDVAGESGRPDINSTFVQPFASYTTADAWTYGMNTESTYDWEASQWSVPINAFVTKLTSLGAQPVSFGGGIRYWAEQPESGPEGWGVRLIATLLFPQ</sequence>
<reference evidence="3" key="1">
    <citation type="journal article" date="2019" name="Int. J. Syst. Evol. Microbiol.">
        <title>The Global Catalogue of Microorganisms (GCM) 10K type strain sequencing project: providing services to taxonomists for standard genome sequencing and annotation.</title>
        <authorList>
            <consortium name="The Broad Institute Genomics Platform"/>
            <consortium name="The Broad Institute Genome Sequencing Center for Infectious Disease"/>
            <person name="Wu L."/>
            <person name="Ma J."/>
        </authorList>
    </citation>
    <scope>NUCLEOTIDE SEQUENCE [LARGE SCALE GENOMIC DNA]</scope>
    <source>
        <strain evidence="3">KCTC 32998</strain>
    </source>
</reference>
<keyword evidence="1" id="KW-0732">Signal</keyword>
<feature type="chain" id="PRO_5045276419" description="Transporter" evidence="1">
    <location>
        <begin position="27"/>
        <end position="270"/>
    </location>
</feature>
<organism evidence="2 3">
    <name type="scientific">Salinicola rhizosphaerae</name>
    <dbReference type="NCBI Taxonomy" id="1443141"/>
    <lineage>
        <taxon>Bacteria</taxon>
        <taxon>Pseudomonadati</taxon>
        <taxon>Pseudomonadota</taxon>
        <taxon>Gammaproteobacteria</taxon>
        <taxon>Oceanospirillales</taxon>
        <taxon>Halomonadaceae</taxon>
        <taxon>Salinicola</taxon>
    </lineage>
</organism>
<accession>A0ABQ3EBR9</accession>
<dbReference type="RefSeq" id="WP_189445968.1">
    <property type="nucleotide sequence ID" value="NZ_BMZI01000008.1"/>
</dbReference>